<name>A0A5E4NR40_9HEMI</name>
<evidence type="ECO:0000313" key="3">
    <source>
        <dbReference type="Proteomes" id="UP000325440"/>
    </source>
</evidence>
<proteinExistence type="predicted"/>
<dbReference type="AlphaFoldDB" id="A0A5E4NR40"/>
<reference evidence="2 3" key="1">
    <citation type="submission" date="2019-08" db="EMBL/GenBank/DDBJ databases">
        <authorList>
            <person name="Alioto T."/>
            <person name="Alioto T."/>
            <person name="Gomez Garrido J."/>
        </authorList>
    </citation>
    <scope>NUCLEOTIDE SEQUENCE [LARGE SCALE GENOMIC DNA]</scope>
</reference>
<keyword evidence="3" id="KW-1185">Reference proteome</keyword>
<gene>
    <name evidence="2" type="ORF">CINCED_3A024381</name>
</gene>
<accession>A0A5E4NR40</accession>
<dbReference type="Proteomes" id="UP000325440">
    <property type="component" value="Unassembled WGS sequence"/>
</dbReference>
<evidence type="ECO:0000256" key="1">
    <source>
        <dbReference type="SAM" id="MobiDB-lite"/>
    </source>
</evidence>
<evidence type="ECO:0000313" key="2">
    <source>
        <dbReference type="EMBL" id="VVC46369.1"/>
    </source>
</evidence>
<sequence length="87" mass="9824">MTNSKEKQVDLLLKHLGANFDQVSNSVILKRIEKLSDDLHSRSNHSDHDNHCQFDRDGGGHGNVCWADKITEGLIGNNNKKDREISK</sequence>
<organism evidence="2 3">
    <name type="scientific">Cinara cedri</name>
    <dbReference type="NCBI Taxonomy" id="506608"/>
    <lineage>
        <taxon>Eukaryota</taxon>
        <taxon>Metazoa</taxon>
        <taxon>Ecdysozoa</taxon>
        <taxon>Arthropoda</taxon>
        <taxon>Hexapoda</taxon>
        <taxon>Insecta</taxon>
        <taxon>Pterygota</taxon>
        <taxon>Neoptera</taxon>
        <taxon>Paraneoptera</taxon>
        <taxon>Hemiptera</taxon>
        <taxon>Sternorrhyncha</taxon>
        <taxon>Aphidomorpha</taxon>
        <taxon>Aphidoidea</taxon>
        <taxon>Aphididae</taxon>
        <taxon>Lachninae</taxon>
        <taxon>Cinara</taxon>
    </lineage>
</organism>
<feature type="region of interest" description="Disordered" evidence="1">
    <location>
        <begin position="38"/>
        <end position="58"/>
    </location>
</feature>
<protein>
    <submittedName>
        <fullName evidence="2">Uncharacterized protein</fullName>
    </submittedName>
</protein>
<dbReference type="EMBL" id="CABPRJ010002480">
    <property type="protein sequence ID" value="VVC46369.1"/>
    <property type="molecule type" value="Genomic_DNA"/>
</dbReference>